<dbReference type="GO" id="GO:0005524">
    <property type="term" value="F:ATP binding"/>
    <property type="evidence" value="ECO:0007669"/>
    <property type="project" value="InterPro"/>
</dbReference>
<evidence type="ECO:0000259" key="3">
    <source>
        <dbReference type="Pfam" id="PF00005"/>
    </source>
</evidence>
<name>A0A8S9FU78_BRACR</name>
<dbReference type="GO" id="GO:0140359">
    <property type="term" value="F:ABC-type transporter activity"/>
    <property type="evidence" value="ECO:0007669"/>
    <property type="project" value="InterPro"/>
</dbReference>
<dbReference type="GO" id="GO:0016020">
    <property type="term" value="C:membrane"/>
    <property type="evidence" value="ECO:0007669"/>
    <property type="project" value="InterPro"/>
</dbReference>
<evidence type="ECO:0000313" key="4">
    <source>
        <dbReference type="EMBL" id="KAF2534292.1"/>
    </source>
</evidence>
<feature type="domain" description="ABC transporter" evidence="3">
    <location>
        <begin position="384"/>
        <end position="521"/>
    </location>
</feature>
<sequence>MADSDPASFLTQANAILRKNLTYQKRNVWSNVRLIMIPFYLCLVLVGIQALFDSQVSNSLDNQCGCKCIHKTGDETCQMVCGVEYSTRDQAVFCAIPNPQPWPPLILIPLPRNRVVDANLTNVSCKQRNNCPVTILFTGNNQSLGATLSRNLFRRSFPMNYSDLLFSLADNVLATTYKGSPTNYLDAGIVSDRFIYNIQSRCTPNSKVSFSLGQSPLNFTKEMRCVQGLNLWINSSREINDDIFKGYLKGNSEGMINEIVAAYDLLDTNRTNFNVNIWYNATYQDDSGNMPPKLLRVPRLVSLMSNAYLQYLKSPRTRMLLEFVKEMPKPETKLRLDIASLIGAVFFTWVILLLFPRTSHAIVCNTMKKVYPGRDGNPPKMAVRGLSLAVPSGECFGMLGPNGAGKTSFINMMTGLVKPTSGSAFVQGLDICTDMDRVYTSMGVCPQHDLLWETLSGREHLFFYGRLKNLKDSKLDQAVEESLKSVNLLHGGVADKPAGKYSGGMKRRLSVAISLIGSPKV</sequence>
<dbReference type="SUPFAM" id="SSF52540">
    <property type="entry name" value="P-loop containing nucleoside triphosphate hydrolases"/>
    <property type="match status" value="1"/>
</dbReference>
<dbReference type="InterPro" id="IPR027417">
    <property type="entry name" value="P-loop_NTPase"/>
</dbReference>
<dbReference type="GO" id="GO:0016887">
    <property type="term" value="F:ATP hydrolysis activity"/>
    <property type="evidence" value="ECO:0007669"/>
    <property type="project" value="InterPro"/>
</dbReference>
<reference evidence="4" key="1">
    <citation type="submission" date="2019-12" db="EMBL/GenBank/DDBJ databases">
        <title>Genome sequencing and annotation of Brassica cretica.</title>
        <authorList>
            <person name="Studholme D.J."/>
            <person name="Sarris P.F."/>
        </authorList>
    </citation>
    <scope>NUCLEOTIDE SEQUENCE</scope>
    <source>
        <strain evidence="4">PFS-102/07</strain>
        <tissue evidence="4">Leaf</tissue>
    </source>
</reference>
<dbReference type="PANTHER" id="PTHR19229">
    <property type="entry name" value="ATP-BINDING CASSETTE TRANSPORTER SUBFAMILY A ABCA"/>
    <property type="match status" value="1"/>
</dbReference>
<dbReference type="InterPro" id="IPR026082">
    <property type="entry name" value="ABCA"/>
</dbReference>
<dbReference type="Gene3D" id="3.40.50.300">
    <property type="entry name" value="P-loop containing nucleotide triphosphate hydrolases"/>
    <property type="match status" value="1"/>
</dbReference>
<evidence type="ECO:0000256" key="2">
    <source>
        <dbReference type="SAM" id="Phobius"/>
    </source>
</evidence>
<keyword evidence="2" id="KW-0812">Transmembrane</keyword>
<dbReference type="PANTHER" id="PTHR19229:SF154">
    <property type="entry name" value="ABC TRANSPORTER A FAMILY MEMBER 3-RELATED"/>
    <property type="match status" value="1"/>
</dbReference>
<dbReference type="Pfam" id="PF00005">
    <property type="entry name" value="ABC_tran"/>
    <property type="match status" value="1"/>
</dbReference>
<organism evidence="4">
    <name type="scientific">Brassica cretica</name>
    <name type="common">Mustard</name>
    <dbReference type="NCBI Taxonomy" id="69181"/>
    <lineage>
        <taxon>Eukaryota</taxon>
        <taxon>Viridiplantae</taxon>
        <taxon>Streptophyta</taxon>
        <taxon>Embryophyta</taxon>
        <taxon>Tracheophyta</taxon>
        <taxon>Spermatophyta</taxon>
        <taxon>Magnoliopsida</taxon>
        <taxon>eudicotyledons</taxon>
        <taxon>Gunneridae</taxon>
        <taxon>Pentapetalae</taxon>
        <taxon>rosids</taxon>
        <taxon>malvids</taxon>
        <taxon>Brassicales</taxon>
        <taxon>Brassicaceae</taxon>
        <taxon>Brassiceae</taxon>
        <taxon>Brassica</taxon>
    </lineage>
</organism>
<comment type="similarity">
    <text evidence="1">Belongs to the ABC transporter superfamily. ABCA family. CPR flippase (TC 3.A.1.211) subfamily.</text>
</comment>
<dbReference type="InterPro" id="IPR003439">
    <property type="entry name" value="ABC_transporter-like_ATP-bd"/>
</dbReference>
<keyword evidence="2" id="KW-0472">Membrane</keyword>
<feature type="transmembrane region" description="Helical" evidence="2">
    <location>
        <begin position="32"/>
        <end position="52"/>
    </location>
</feature>
<accession>A0A8S9FU78</accession>
<dbReference type="EMBL" id="QGKY02002305">
    <property type="protein sequence ID" value="KAF2534292.1"/>
    <property type="molecule type" value="Genomic_DNA"/>
</dbReference>
<evidence type="ECO:0000256" key="1">
    <source>
        <dbReference type="ARBA" id="ARBA00008526"/>
    </source>
</evidence>
<proteinExistence type="inferred from homology"/>
<gene>
    <name evidence="4" type="ORF">F2Q70_00030226</name>
</gene>
<comment type="caution">
    <text evidence="4">The sequence shown here is derived from an EMBL/GenBank/DDBJ whole genome shotgun (WGS) entry which is preliminary data.</text>
</comment>
<dbReference type="GO" id="GO:0005319">
    <property type="term" value="F:lipid transporter activity"/>
    <property type="evidence" value="ECO:0007669"/>
    <property type="project" value="TreeGrafter"/>
</dbReference>
<protein>
    <recommendedName>
        <fullName evidence="3">ABC transporter domain-containing protein</fullName>
    </recommendedName>
</protein>
<keyword evidence="2" id="KW-1133">Transmembrane helix</keyword>
<dbReference type="AlphaFoldDB" id="A0A8S9FU78"/>